<evidence type="ECO:0000256" key="4">
    <source>
        <dbReference type="PIRSR" id="PIRSR640042-2"/>
    </source>
</evidence>
<dbReference type="InterPro" id="IPR015293">
    <property type="entry name" value="BE_C"/>
</dbReference>
<dbReference type="InterPro" id="IPR027291">
    <property type="entry name" value="Glyco_hydro_38_N_sf"/>
</dbReference>
<dbReference type="PANTHER" id="PTHR41695">
    <property type="entry name" value="1,4-ALPHA-GLUCAN BRANCHING ENZYME RV3031-RELATED"/>
    <property type="match status" value="1"/>
</dbReference>
<dbReference type="GO" id="GO:0030979">
    <property type="term" value="P:alpha-glucan biosynthetic process"/>
    <property type="evidence" value="ECO:0007669"/>
    <property type="project" value="InterPro"/>
</dbReference>
<feature type="active site" description="Proton donor" evidence="3">
    <location>
        <position position="380"/>
    </location>
</feature>
<dbReference type="Pfam" id="PF03065">
    <property type="entry name" value="Glyco_hydro_57"/>
    <property type="match status" value="1"/>
</dbReference>
<name>A0A3E2BMZ0_9BACT</name>
<protein>
    <submittedName>
        <fullName evidence="8">Glycogen branching enzyme, GH57-type</fullName>
    </submittedName>
</protein>
<evidence type="ECO:0000259" key="6">
    <source>
        <dbReference type="Pfam" id="PF03065"/>
    </source>
</evidence>
<evidence type="ECO:0000256" key="5">
    <source>
        <dbReference type="RuleBase" id="RU361196"/>
    </source>
</evidence>
<dbReference type="AlphaFoldDB" id="A0A3E2BMZ0"/>
<evidence type="ECO:0000313" key="9">
    <source>
        <dbReference type="Proteomes" id="UP000257323"/>
    </source>
</evidence>
<evidence type="ECO:0000256" key="1">
    <source>
        <dbReference type="ARBA" id="ARBA00006821"/>
    </source>
</evidence>
<dbReference type="Pfam" id="PF09210">
    <property type="entry name" value="BE_C"/>
    <property type="match status" value="1"/>
</dbReference>
<dbReference type="EMBL" id="QUAH01000005">
    <property type="protein sequence ID" value="RFT16088.1"/>
    <property type="molecule type" value="Genomic_DNA"/>
</dbReference>
<evidence type="ECO:0000256" key="3">
    <source>
        <dbReference type="PIRSR" id="PIRSR640042-1"/>
    </source>
</evidence>
<feature type="binding site" evidence="4">
    <location>
        <position position="309"/>
    </location>
    <ligand>
        <name>substrate</name>
    </ligand>
</feature>
<dbReference type="PANTHER" id="PTHR41695:SF1">
    <property type="entry name" value="1,4-ALPHA-GLUCAN BRANCHING ENZYME TK1436"/>
    <property type="match status" value="1"/>
</dbReference>
<dbReference type="InterPro" id="IPR004300">
    <property type="entry name" value="Glyco_hydro_57_N"/>
</dbReference>
<dbReference type="InterPro" id="IPR011330">
    <property type="entry name" value="Glyco_hydro/deAcase_b/a-brl"/>
</dbReference>
<feature type="domain" description="1,4-alpha-glucan branching enzyme C-terminal" evidence="7">
    <location>
        <begin position="474"/>
        <end position="553"/>
    </location>
</feature>
<sequence length="561" mass="65402">MKDQIETGKKFFCLVLHSHIPYVLNHGTWPHGTDWLFEAAAETYLPLLDVLNRLEKEGLKSGLTISFTPVLVEQLKSPKFVRGFIDYLTMKLEAAVNDYLYFQRSGQKELLPLALFWRQWYEKIFRLFVDEFGSDLVLAFSRFQESGQVEIITSAATHGYLALLSRDESVVHQVKQGKFVYKRYFGRQPSGFWLPECAYRPGYSWKPPLGESEPYLRKGVDEILGEQGLNYFFVDAHLLKGGEARGVYLEKFPALRHLWERYWEKFKASPVRPQDPYQPYLAHPSHVSFLARDEVSGKQVWSRFQGYPGDGHYLEFHKKHFPGGLRYWRITAPDSDLADKLPYDYNLAMDRTEAHAGHFVWLLNETLKNHQAGVIPSLYDTELLGHWWFEGPEWFYRVVKKLHEPESAVRPATVSRALQEVPASLIVSLPEGSWGEGGYHWIWLNEDTSWIWSRIYELENRCHSWLRDPGQLGRINPRLLKLLCQEKFLLESSDWPFLISTMTARDYAEARASLHFERAKAIVRLLERNGDLSPEESYFLEKIEEEDSIFKEIILPDGNIL</sequence>
<keyword evidence="2 5" id="KW-0119">Carbohydrate metabolism</keyword>
<comment type="similarity">
    <text evidence="1 5">Belongs to the glycosyl hydrolase 57 family.</text>
</comment>
<dbReference type="Proteomes" id="UP000257323">
    <property type="component" value="Unassembled WGS sequence"/>
</dbReference>
<evidence type="ECO:0000313" key="8">
    <source>
        <dbReference type="EMBL" id="RFT16088.1"/>
    </source>
</evidence>
<dbReference type="SUPFAM" id="SSF88713">
    <property type="entry name" value="Glycoside hydrolase/deacetylase"/>
    <property type="match status" value="1"/>
</dbReference>
<dbReference type="InterPro" id="IPR040042">
    <property type="entry name" value="Branching_enz_MT3115-like"/>
</dbReference>
<dbReference type="GO" id="GO:0003844">
    <property type="term" value="F:1,4-alpha-glucan branching enzyme activity"/>
    <property type="evidence" value="ECO:0007669"/>
    <property type="project" value="InterPro"/>
</dbReference>
<feature type="domain" description="Glycoside hydrolase family 57 N-terminal" evidence="6">
    <location>
        <begin position="14"/>
        <end position="296"/>
    </location>
</feature>
<gene>
    <name evidence="8" type="ORF">OP8BY_2094</name>
</gene>
<proteinExistence type="inferred from homology"/>
<evidence type="ECO:0000259" key="7">
    <source>
        <dbReference type="Pfam" id="PF09210"/>
    </source>
</evidence>
<dbReference type="Gene3D" id="3.20.110.10">
    <property type="entry name" value="Glycoside hydrolase 38, N terminal domain"/>
    <property type="match status" value="1"/>
</dbReference>
<accession>A0A3E2BMZ0</accession>
<comment type="caution">
    <text evidence="8">The sequence shown here is derived from an EMBL/GenBank/DDBJ whole genome shotgun (WGS) entry which is preliminary data.</text>
</comment>
<feature type="binding site" evidence="4">
    <location>
        <position position="292"/>
    </location>
    <ligand>
        <name>substrate</name>
    </ligand>
</feature>
<feature type="active site" description="Nucleophile" evidence="3">
    <location>
        <position position="196"/>
    </location>
</feature>
<evidence type="ECO:0000256" key="2">
    <source>
        <dbReference type="ARBA" id="ARBA00023277"/>
    </source>
</evidence>
<dbReference type="SUPFAM" id="SSF88688">
    <property type="entry name" value="Families 57/38 glycoside transferase middle domain"/>
    <property type="match status" value="1"/>
</dbReference>
<reference evidence="8 9" key="1">
    <citation type="submission" date="2018-08" db="EMBL/GenBank/DDBJ databases">
        <title>Genome analysis of the thermophilic bacterium of the candidate phylum Aminicenantes from deep subsurface aquifer revealed its physiology and ecological role.</title>
        <authorList>
            <person name="Kadnikov V.V."/>
            <person name="Mardanov A.V."/>
            <person name="Beletsky A.V."/>
            <person name="Karnachuk O.V."/>
            <person name="Ravin N.V."/>
        </authorList>
    </citation>
    <scope>NUCLEOTIDE SEQUENCE [LARGE SCALE GENOMIC DNA]</scope>
    <source>
        <strain evidence="8">BY38</strain>
    </source>
</reference>
<dbReference type="Gene3D" id="1.20.1430.10">
    <property type="entry name" value="Families 57/38 glycoside transferase, middle domain"/>
    <property type="match status" value="1"/>
</dbReference>
<dbReference type="InterPro" id="IPR028995">
    <property type="entry name" value="Glyco_hydro_57/38_cen_sf"/>
</dbReference>
<dbReference type="InterPro" id="IPR037090">
    <property type="entry name" value="57_glycoside_trans_central"/>
</dbReference>
<feature type="binding site" evidence="4">
    <location>
        <position position="494"/>
    </location>
    <ligand>
        <name>substrate</name>
    </ligand>
</feature>
<feature type="binding site" evidence="4">
    <location>
        <position position="434"/>
    </location>
    <ligand>
        <name>substrate</name>
    </ligand>
</feature>
<organism evidence="8 9">
    <name type="scientific">Candidatus Saccharicenans subterraneus</name>
    <dbReference type="NCBI Taxonomy" id="2508984"/>
    <lineage>
        <taxon>Bacteria</taxon>
        <taxon>Candidatus Aminicenantota</taxon>
        <taxon>Candidatus Aminicenantia</taxon>
        <taxon>Candidatus Aminicenantales</taxon>
        <taxon>Candidatus Saccharicenantaceae</taxon>
        <taxon>Candidatus Saccharicenans</taxon>
    </lineage>
</organism>
<dbReference type="GO" id="GO:0005576">
    <property type="term" value="C:extracellular region"/>
    <property type="evidence" value="ECO:0007669"/>
    <property type="project" value="TreeGrafter"/>
</dbReference>